<dbReference type="EMBL" id="NIPW01000027">
    <property type="protein sequence ID" value="OWJ76622.1"/>
    <property type="molecule type" value="Genomic_DNA"/>
</dbReference>
<evidence type="ECO:0000313" key="2">
    <source>
        <dbReference type="EMBL" id="OWJ76622.1"/>
    </source>
</evidence>
<dbReference type="PANTHER" id="PTHR40254">
    <property type="entry name" value="BLR0577 PROTEIN"/>
    <property type="match status" value="1"/>
</dbReference>
<comment type="caution">
    <text evidence="2">The sequence shown here is derived from an EMBL/GenBank/DDBJ whole genome shotgun (WGS) entry which is preliminary data.</text>
</comment>
<dbReference type="Proteomes" id="UP000196878">
    <property type="component" value="Unassembled WGS sequence"/>
</dbReference>
<evidence type="ECO:0000259" key="1">
    <source>
        <dbReference type="Pfam" id="PF13454"/>
    </source>
</evidence>
<reference evidence="2 3" key="1">
    <citation type="submission" date="2016-12" db="EMBL/GenBank/DDBJ databases">
        <title>Comparison of Traditional DNA-DNA Hybridization with In Silico Genomic Analysis.</title>
        <authorList>
            <person name="Nicholson A.C."/>
            <person name="Humrighouse B.W."/>
            <person name="Graziano J."/>
            <person name="Lasker B."/>
            <person name="Whitney A.M."/>
            <person name="Mcquiston J.R."/>
        </authorList>
    </citation>
    <scope>NUCLEOTIDE SEQUENCE [LARGE SCALE GENOMIC DNA]</scope>
    <source>
        <strain evidence="2 3">H2240</strain>
    </source>
</reference>
<sequence length="453" mass="49141">MSGPRHILIIGGGASGTILAAHLLRNGPPGLRLTLVEPRERLGRGIAYDTPHAAHLLNTRVGAMSAFADWPDHFHDWLAGQGTPADRDAFVPRHLYAAYLEGLVSPAPRLRREQEECVALTHGSSGRIAAHLADGRTILADRAVLATGHPLLQAGADMLERAEFDPWHAPLPDDAEARVLIVGTGLTMVDRVMRLLEAGHRGEIVILSRRGLLPRVNGPSRPIELDRADLPLGAGAGYALRWLRTQVRWHEGRGGDWRDIVDGARGHLALWWQSVPPETRGRFLRHARRFWEIHRHRIPAPVAARLDTARLAGQVRLVTGTLLSAAERGGRHTVTLRHRGGELETVEVTQITDGRGLLRDPEDHATPLVRSLVDSGLARIDALRIGLEVTADGQVLPRPGTAAAPLHAIGPAARAASWEGLAIVDIRAQAALLVPRLTADDTTAAQARRRPCG</sequence>
<dbReference type="InterPro" id="IPR052189">
    <property type="entry name" value="L-asp_N-monooxygenase_NS-form"/>
</dbReference>
<dbReference type="AlphaFoldDB" id="A0A212A9C1"/>
<name>A0A212A9C1_9RHOB</name>
<protein>
    <submittedName>
        <fullName evidence="2">FAD-dependent oxidoreductase</fullName>
    </submittedName>
</protein>
<gene>
    <name evidence="2" type="ORF">CDV49_14105</name>
</gene>
<feature type="domain" description="FAD-dependent urate hydroxylase HpyO/Asp monooxygenase CreE-like FAD/NAD(P)-binding" evidence="1">
    <location>
        <begin position="9"/>
        <end position="149"/>
    </location>
</feature>
<accession>A0A212A9C1</accession>
<keyword evidence="3" id="KW-1185">Reference proteome</keyword>
<dbReference type="SUPFAM" id="SSF51905">
    <property type="entry name" value="FAD/NAD(P)-binding domain"/>
    <property type="match status" value="1"/>
</dbReference>
<dbReference type="InterPro" id="IPR036188">
    <property type="entry name" value="FAD/NAD-bd_sf"/>
</dbReference>
<organism evidence="2 3">
    <name type="scientific">Haematobacter genomosp. 1</name>
    <dbReference type="NCBI Taxonomy" id="366618"/>
    <lineage>
        <taxon>Bacteria</taxon>
        <taxon>Pseudomonadati</taxon>
        <taxon>Pseudomonadota</taxon>
        <taxon>Alphaproteobacteria</taxon>
        <taxon>Rhodobacterales</taxon>
        <taxon>Paracoccaceae</taxon>
        <taxon>Haematobacter</taxon>
    </lineage>
</organism>
<dbReference type="Pfam" id="PF13454">
    <property type="entry name" value="NAD_binding_9"/>
    <property type="match status" value="1"/>
</dbReference>
<dbReference type="InterPro" id="IPR038732">
    <property type="entry name" value="HpyO/CreE_NAD-binding"/>
</dbReference>
<proteinExistence type="predicted"/>
<dbReference type="RefSeq" id="WP_088216060.1">
    <property type="nucleotide sequence ID" value="NZ_NIPW01000027.1"/>
</dbReference>
<dbReference type="Gene3D" id="3.50.50.60">
    <property type="entry name" value="FAD/NAD(P)-binding domain"/>
    <property type="match status" value="1"/>
</dbReference>
<dbReference type="OrthoDB" id="101972at2"/>
<dbReference type="PANTHER" id="PTHR40254:SF1">
    <property type="entry name" value="BLR0577 PROTEIN"/>
    <property type="match status" value="1"/>
</dbReference>
<evidence type="ECO:0000313" key="3">
    <source>
        <dbReference type="Proteomes" id="UP000196878"/>
    </source>
</evidence>